<keyword evidence="4" id="KW-1185">Reference proteome</keyword>
<proteinExistence type="predicted"/>
<evidence type="ECO:0000313" key="3">
    <source>
        <dbReference type="EMBL" id="MBP3192114.1"/>
    </source>
</evidence>
<dbReference type="PROSITE" id="PS51257">
    <property type="entry name" value="PROKAR_LIPOPROTEIN"/>
    <property type="match status" value="1"/>
</dbReference>
<organism evidence="3 4">
    <name type="scientific">Natronogracilivirga saccharolytica</name>
    <dbReference type="NCBI Taxonomy" id="2812953"/>
    <lineage>
        <taxon>Bacteria</taxon>
        <taxon>Pseudomonadati</taxon>
        <taxon>Balneolota</taxon>
        <taxon>Balneolia</taxon>
        <taxon>Balneolales</taxon>
        <taxon>Cyclonatronaceae</taxon>
        <taxon>Natronogracilivirga</taxon>
    </lineage>
</organism>
<evidence type="ECO:0000256" key="2">
    <source>
        <dbReference type="SAM" id="SignalP"/>
    </source>
</evidence>
<evidence type="ECO:0008006" key="5">
    <source>
        <dbReference type="Google" id="ProtNLM"/>
    </source>
</evidence>
<feature type="chain" id="PRO_5035212682" description="PKD domain-containing protein" evidence="2">
    <location>
        <begin position="21"/>
        <end position="320"/>
    </location>
</feature>
<accession>A0A8J7UWD5</accession>
<reference evidence="3" key="1">
    <citation type="submission" date="2021-02" db="EMBL/GenBank/DDBJ databases">
        <title>Natronogracilivirga saccharolytica gen. nov. sp. nov. a new anaerobic, haloalkiliphilic carbohydrate-fermenting bacterium from soda lake and proposing of Cyclonatronumiaceae fam. nov. in the phylum Balneolaeota.</title>
        <authorList>
            <person name="Zhilina T.N."/>
            <person name="Sorokin D.Y."/>
            <person name="Zavarzina D.G."/>
            <person name="Toshchakov S.V."/>
            <person name="Kublanov I.V."/>
        </authorList>
    </citation>
    <scope>NUCLEOTIDE SEQUENCE</scope>
    <source>
        <strain evidence="3">Z-1702</strain>
    </source>
</reference>
<sequence>MYHTHRILTLLIAFSLPLLMISCDDSTSSNDDLSDVPELPPFQDMALATGIFTQGGFGGEQEALQKQLADPDHPEASLSGSSQLRDSFDEQPAIADEPGTPAFILASTLVNNYQTAFFTHLQYANTFTSQVNPGNAEMSDDEYVWELEIEDQELDETVSITVTANTSNDAVEWVAIASSDASEGGIAEQQVIDATTSADGRSGEWTVSLYQEEFEFDYESTITWEFGDDALEMLDLTFDMSEGGEEFYFLVDGFYNLEQPVASITDGQFRSSELTDEGLQTDVDITEIFDLTWDVEQGDGSLEMDGVTMCWDETQADTDC</sequence>
<dbReference type="EMBL" id="JAFIDN010000003">
    <property type="protein sequence ID" value="MBP3192114.1"/>
    <property type="molecule type" value="Genomic_DNA"/>
</dbReference>
<feature type="region of interest" description="Disordered" evidence="1">
    <location>
        <begin position="66"/>
        <end position="86"/>
    </location>
</feature>
<evidence type="ECO:0000256" key="1">
    <source>
        <dbReference type="SAM" id="MobiDB-lite"/>
    </source>
</evidence>
<dbReference type="RefSeq" id="WP_210511009.1">
    <property type="nucleotide sequence ID" value="NZ_JAFIDN010000003.1"/>
</dbReference>
<gene>
    <name evidence="3" type="ORF">NATSA_05510</name>
</gene>
<feature type="signal peptide" evidence="2">
    <location>
        <begin position="1"/>
        <end position="20"/>
    </location>
</feature>
<comment type="caution">
    <text evidence="3">The sequence shown here is derived from an EMBL/GenBank/DDBJ whole genome shotgun (WGS) entry which is preliminary data.</text>
</comment>
<keyword evidence="2" id="KW-0732">Signal</keyword>
<dbReference type="Proteomes" id="UP000673975">
    <property type="component" value="Unassembled WGS sequence"/>
</dbReference>
<dbReference type="AlphaFoldDB" id="A0A8J7UWD5"/>
<evidence type="ECO:0000313" key="4">
    <source>
        <dbReference type="Proteomes" id="UP000673975"/>
    </source>
</evidence>
<protein>
    <recommendedName>
        <fullName evidence="5">PKD domain-containing protein</fullName>
    </recommendedName>
</protein>
<name>A0A8J7UWD5_9BACT</name>